<evidence type="ECO:0000313" key="2">
    <source>
        <dbReference type="EMBL" id="KAF2097548.1"/>
    </source>
</evidence>
<accession>A0A9P4ICN4</accession>
<reference evidence="2" key="1">
    <citation type="journal article" date="2020" name="Stud. Mycol.">
        <title>101 Dothideomycetes genomes: a test case for predicting lifestyles and emergence of pathogens.</title>
        <authorList>
            <person name="Haridas S."/>
            <person name="Albert R."/>
            <person name="Binder M."/>
            <person name="Bloem J."/>
            <person name="Labutti K."/>
            <person name="Salamov A."/>
            <person name="Andreopoulos B."/>
            <person name="Baker S."/>
            <person name="Barry K."/>
            <person name="Bills G."/>
            <person name="Bluhm B."/>
            <person name="Cannon C."/>
            <person name="Castanera R."/>
            <person name="Culley D."/>
            <person name="Daum C."/>
            <person name="Ezra D."/>
            <person name="Gonzalez J."/>
            <person name="Henrissat B."/>
            <person name="Kuo A."/>
            <person name="Liang C."/>
            <person name="Lipzen A."/>
            <person name="Lutzoni F."/>
            <person name="Magnuson J."/>
            <person name="Mondo S."/>
            <person name="Nolan M."/>
            <person name="Ohm R."/>
            <person name="Pangilinan J."/>
            <person name="Park H.-J."/>
            <person name="Ramirez L."/>
            <person name="Alfaro M."/>
            <person name="Sun H."/>
            <person name="Tritt A."/>
            <person name="Yoshinaga Y."/>
            <person name="Zwiers L.-H."/>
            <person name="Turgeon B."/>
            <person name="Goodwin S."/>
            <person name="Spatafora J."/>
            <person name="Crous P."/>
            <person name="Grigoriev I."/>
        </authorList>
    </citation>
    <scope>NUCLEOTIDE SEQUENCE</scope>
    <source>
        <strain evidence="2">CBS 133067</strain>
    </source>
</reference>
<protein>
    <recommendedName>
        <fullName evidence="1">Eukaryotic translation initiation factor 3 30 kDa subunit</fullName>
    </recommendedName>
</protein>
<evidence type="ECO:0000256" key="1">
    <source>
        <dbReference type="ARBA" id="ARBA00029904"/>
    </source>
</evidence>
<proteinExistence type="predicted"/>
<sequence>MPKREHVDSLTHQALKTMTAANESNNRGEQYVHPLHPDRDVQEEFKQLENATERLAEPPKRAWNIPWIRGPRPKVNLADMAVFNPTTADEFDRLSDALVAAINSQVHKKPSSKFIIDLIKGICEQCTIGEITLVIQKLQELADFKRLGLKMERTDTVKEILIGNTNKDIENRSHPMMNSRKWSYRVFSPRDFGL</sequence>
<dbReference type="InterPro" id="IPR023194">
    <property type="entry name" value="eIF3-like_dom_sf"/>
</dbReference>
<dbReference type="Gene3D" id="1.10.246.60">
    <property type="entry name" value="Eukaryotic translation initiation factor 3 like domains"/>
    <property type="match status" value="1"/>
</dbReference>
<evidence type="ECO:0000313" key="3">
    <source>
        <dbReference type="Proteomes" id="UP000799772"/>
    </source>
</evidence>
<dbReference type="AlphaFoldDB" id="A0A9P4ICN4"/>
<dbReference type="Pfam" id="PF08597">
    <property type="entry name" value="eIF3_subunit"/>
    <property type="match status" value="1"/>
</dbReference>
<organism evidence="2 3">
    <name type="scientific">Rhizodiscina lignyota</name>
    <dbReference type="NCBI Taxonomy" id="1504668"/>
    <lineage>
        <taxon>Eukaryota</taxon>
        <taxon>Fungi</taxon>
        <taxon>Dikarya</taxon>
        <taxon>Ascomycota</taxon>
        <taxon>Pezizomycotina</taxon>
        <taxon>Dothideomycetes</taxon>
        <taxon>Pleosporomycetidae</taxon>
        <taxon>Aulographales</taxon>
        <taxon>Rhizodiscinaceae</taxon>
        <taxon>Rhizodiscina</taxon>
    </lineage>
</organism>
<keyword evidence="3" id="KW-1185">Reference proteome</keyword>
<gene>
    <name evidence="2" type="ORF">NA57DRAFT_77804</name>
</gene>
<dbReference type="Proteomes" id="UP000799772">
    <property type="component" value="Unassembled WGS sequence"/>
</dbReference>
<dbReference type="GO" id="GO:0003743">
    <property type="term" value="F:translation initiation factor activity"/>
    <property type="evidence" value="ECO:0007669"/>
    <property type="project" value="InterPro"/>
</dbReference>
<comment type="caution">
    <text evidence="2">The sequence shown here is derived from an EMBL/GenBank/DDBJ whole genome shotgun (WGS) entry which is preliminary data.</text>
</comment>
<dbReference type="InterPro" id="IPR013906">
    <property type="entry name" value="eIF3j"/>
</dbReference>
<dbReference type="GO" id="GO:0005852">
    <property type="term" value="C:eukaryotic translation initiation factor 3 complex"/>
    <property type="evidence" value="ECO:0007669"/>
    <property type="project" value="InterPro"/>
</dbReference>
<dbReference type="EMBL" id="ML978128">
    <property type="protein sequence ID" value="KAF2097548.1"/>
    <property type="molecule type" value="Genomic_DNA"/>
</dbReference>
<name>A0A9P4ICN4_9PEZI</name>